<keyword evidence="4" id="KW-1185">Reference proteome</keyword>
<feature type="transmembrane region" description="Helical" evidence="2">
    <location>
        <begin position="185"/>
        <end position="209"/>
    </location>
</feature>
<feature type="transmembrane region" description="Helical" evidence="2">
    <location>
        <begin position="42"/>
        <end position="64"/>
    </location>
</feature>
<evidence type="ECO:0000256" key="1">
    <source>
        <dbReference type="SAM" id="MobiDB-lite"/>
    </source>
</evidence>
<dbReference type="RefSeq" id="WP_013420927.1">
    <property type="nucleotide sequence ID" value="NC_014664.1"/>
</dbReference>
<protein>
    <submittedName>
        <fullName evidence="3">Cell division protein</fullName>
    </submittedName>
</protein>
<proteinExistence type="predicted"/>
<dbReference type="PANTHER" id="PTHR47755:SF1">
    <property type="entry name" value="CELL DIVISION PROTEIN FTSX"/>
    <property type="match status" value="1"/>
</dbReference>
<sequence>MSTVQPASSLPVPYKTRKQSQPKYARSNAPIVPPGSVTGHSLALVIAIMGFLASITACGVYVVFNAANVWTNRISAEITIQVQPRADSSSDDRTAEIVQFLKGQNGIARVTPFTQEQSLKLVEPWIGRSEVLKSFAIPKLIAVQIDMSSPPDIATLKTVLESKFPGALLDDHGLWRNEIRRLTRLLEIGGIGMLFLMAMATAAVIVAAATSALASNREIVSVLNLVGAEEKFIARQFETHFVKVGVRAGIFGAGLAGLLFFCLPYITEGISTSATSAAEIRRLVGAGTLDIGGYAVLVVVVVAVALICKLTSRYGVRRILNNQNI</sequence>
<dbReference type="GO" id="GO:0051301">
    <property type="term" value="P:cell division"/>
    <property type="evidence" value="ECO:0007669"/>
    <property type="project" value="UniProtKB-KW"/>
</dbReference>
<evidence type="ECO:0000313" key="3">
    <source>
        <dbReference type="EMBL" id="ADP72569.1"/>
    </source>
</evidence>
<dbReference type="GO" id="GO:0032153">
    <property type="term" value="C:cell division site"/>
    <property type="evidence" value="ECO:0007669"/>
    <property type="project" value="TreeGrafter"/>
</dbReference>
<keyword evidence="3" id="KW-0132">Cell division</keyword>
<dbReference type="InterPro" id="IPR004513">
    <property type="entry name" value="FtsX"/>
</dbReference>
<dbReference type="PANTHER" id="PTHR47755">
    <property type="entry name" value="CELL DIVISION PROTEIN FTSX"/>
    <property type="match status" value="1"/>
</dbReference>
<keyword evidence="2" id="KW-0472">Membrane</keyword>
<evidence type="ECO:0000313" key="4">
    <source>
        <dbReference type="Proteomes" id="UP000001399"/>
    </source>
</evidence>
<gene>
    <name evidence="3" type="ordered locus">Rvan_3386</name>
</gene>
<evidence type="ECO:0000256" key="2">
    <source>
        <dbReference type="SAM" id="Phobius"/>
    </source>
</evidence>
<dbReference type="GO" id="GO:0016020">
    <property type="term" value="C:membrane"/>
    <property type="evidence" value="ECO:0007669"/>
    <property type="project" value="InterPro"/>
</dbReference>
<feature type="region of interest" description="Disordered" evidence="1">
    <location>
        <begin position="1"/>
        <end position="30"/>
    </location>
</feature>
<name>E3I2X4_RHOVT</name>
<organism evidence="3 4">
    <name type="scientific">Rhodomicrobium vannielii (strain ATCC 17100 / DSM 162 / LMG 4299 / NCIMB 10020 / ATH 3.1.1)</name>
    <dbReference type="NCBI Taxonomy" id="648757"/>
    <lineage>
        <taxon>Bacteria</taxon>
        <taxon>Pseudomonadati</taxon>
        <taxon>Pseudomonadota</taxon>
        <taxon>Alphaproteobacteria</taxon>
        <taxon>Hyphomicrobiales</taxon>
        <taxon>Hyphomicrobiaceae</taxon>
        <taxon>Rhodomicrobium</taxon>
    </lineage>
</organism>
<dbReference type="EMBL" id="CP002292">
    <property type="protein sequence ID" value="ADP72569.1"/>
    <property type="molecule type" value="Genomic_DNA"/>
</dbReference>
<dbReference type="HOGENOM" id="CLU_067538_0_0_5"/>
<keyword evidence="2" id="KW-1133">Transmembrane helix</keyword>
<dbReference type="AlphaFoldDB" id="E3I2X4"/>
<keyword evidence="2" id="KW-0812">Transmembrane</keyword>
<dbReference type="eggNOG" id="COG2177">
    <property type="taxonomic scope" value="Bacteria"/>
</dbReference>
<reference evidence="4" key="1">
    <citation type="journal article" date="2011" name="J. Bacteriol.">
        <title>Genome sequences of eight morphologically diverse alphaproteobacteria.</title>
        <authorList>
            <consortium name="US DOE Joint Genome Institute"/>
            <person name="Brown P.J."/>
            <person name="Kysela D.T."/>
            <person name="Buechlein A."/>
            <person name="Hemmerich C."/>
            <person name="Brun Y.V."/>
        </authorList>
    </citation>
    <scope>NUCLEOTIDE SEQUENCE [LARGE SCALE GENOMIC DNA]</scope>
    <source>
        <strain evidence="4">ATCC 17100 / ATH 3.1.1 / DSM 162 / LMG 4299</strain>
    </source>
</reference>
<accession>E3I2X4</accession>
<dbReference type="STRING" id="648757.Rvan_3386"/>
<dbReference type="KEGG" id="rva:Rvan_3386"/>
<feature type="transmembrane region" description="Helical" evidence="2">
    <location>
        <begin position="291"/>
        <end position="308"/>
    </location>
</feature>
<keyword evidence="3" id="KW-0131">Cell cycle</keyword>
<dbReference type="Proteomes" id="UP000001399">
    <property type="component" value="Chromosome"/>
</dbReference>